<reference evidence="1 2" key="1">
    <citation type="journal article" date="2020" name="Microb. Ecol.">
        <title>Ecogenomics of the Marine Benthic Filamentous Cyanobacterium Adonisia.</title>
        <authorList>
            <person name="Walter J.M."/>
            <person name="Coutinho F.H."/>
            <person name="Leomil L."/>
            <person name="Hargreaves P.I."/>
            <person name="Campeao M.E."/>
            <person name="Vieira V.V."/>
            <person name="Silva B.S."/>
            <person name="Fistarol G.O."/>
            <person name="Salomon P.S."/>
            <person name="Sawabe T."/>
            <person name="Mino S."/>
            <person name="Hosokawa M."/>
            <person name="Miyashita H."/>
            <person name="Maruyama F."/>
            <person name="van Verk M.C."/>
            <person name="Dutilh B.E."/>
            <person name="Thompson C.C."/>
            <person name="Thompson F.L."/>
        </authorList>
    </citation>
    <scope>NUCLEOTIDE SEQUENCE [LARGE SCALE GENOMIC DNA]</scope>
    <source>
        <strain evidence="1 2">CCMR0082</strain>
    </source>
</reference>
<accession>A0A6M0S828</accession>
<protein>
    <submittedName>
        <fullName evidence="1">Uncharacterized protein</fullName>
    </submittedName>
</protein>
<dbReference type="AlphaFoldDB" id="A0A6M0S828"/>
<evidence type="ECO:0000313" key="1">
    <source>
        <dbReference type="EMBL" id="NEZ64618.1"/>
    </source>
</evidence>
<sequence>MEALETAATNRISNSAALPGEVAVLSWSDKPLKVSISSGNTAAIVVRFMGVQLQPTTSPSRGRLVQAGTIELEARFFTKTLREGNGAYGLMAFVQQSLSNWLPGVSELDQGYSSDLPGLQLTDAQLIGNDKALWDWGQVYTCPVTFTMRSSS</sequence>
<dbReference type="InterPro" id="IPR038042">
    <property type="entry name" value="Gp37-like"/>
</dbReference>
<dbReference type="Gene3D" id="3.30.2000.10">
    <property type="entry name" value="Phage tail protein-like"/>
    <property type="match status" value="1"/>
</dbReference>
<proteinExistence type="predicted"/>
<organism evidence="1 2">
    <name type="scientific">Adonisia turfae CCMR0082</name>
    <dbReference type="NCBI Taxonomy" id="2304604"/>
    <lineage>
        <taxon>Bacteria</taxon>
        <taxon>Bacillati</taxon>
        <taxon>Cyanobacteriota</taxon>
        <taxon>Adonisia</taxon>
        <taxon>Adonisia turfae</taxon>
    </lineage>
</organism>
<gene>
    <name evidence="1" type="ORF">D0962_17795</name>
</gene>
<comment type="caution">
    <text evidence="1">The sequence shown here is derived from an EMBL/GenBank/DDBJ whole genome shotgun (WGS) entry which is preliminary data.</text>
</comment>
<name>A0A6M0S828_9CYAN</name>
<evidence type="ECO:0000313" key="2">
    <source>
        <dbReference type="Proteomes" id="UP000473574"/>
    </source>
</evidence>
<dbReference type="Proteomes" id="UP000473574">
    <property type="component" value="Unassembled WGS sequence"/>
</dbReference>
<dbReference type="EMBL" id="QZCE01000002">
    <property type="protein sequence ID" value="NEZ64618.1"/>
    <property type="molecule type" value="Genomic_DNA"/>
</dbReference>